<comment type="caution">
    <text evidence="10">The sequence shown here is derived from an EMBL/GenBank/DDBJ whole genome shotgun (WGS) entry which is preliminary data.</text>
</comment>
<feature type="transmembrane region" description="Helical" evidence="8">
    <location>
        <begin position="42"/>
        <end position="61"/>
    </location>
</feature>
<feature type="transmembrane region" description="Helical" evidence="8">
    <location>
        <begin position="73"/>
        <end position="90"/>
    </location>
</feature>
<feature type="transmembrane region" description="Helical" evidence="8">
    <location>
        <begin position="325"/>
        <end position="350"/>
    </location>
</feature>
<feature type="transmembrane region" description="Helical" evidence="8">
    <location>
        <begin position="96"/>
        <end position="123"/>
    </location>
</feature>
<keyword evidence="7 8" id="KW-0472">Membrane</keyword>
<dbReference type="Pfam" id="PF12832">
    <property type="entry name" value="MFS_1_like"/>
    <property type="match status" value="1"/>
</dbReference>
<dbReference type="PANTHER" id="PTHR23522:SF10">
    <property type="entry name" value="3-PHENYLPROPIONIC ACID TRANSPORTER-RELATED"/>
    <property type="match status" value="1"/>
</dbReference>
<dbReference type="InterPro" id="IPR024989">
    <property type="entry name" value="MFS_assoc_dom"/>
</dbReference>
<dbReference type="InterPro" id="IPR026032">
    <property type="entry name" value="HcaT-like"/>
</dbReference>
<evidence type="ECO:0000256" key="8">
    <source>
        <dbReference type="SAM" id="Phobius"/>
    </source>
</evidence>
<keyword evidence="3" id="KW-1003">Cell membrane</keyword>
<evidence type="ECO:0000256" key="2">
    <source>
        <dbReference type="ARBA" id="ARBA00022448"/>
    </source>
</evidence>
<proteinExistence type="predicted"/>
<feature type="transmembrane region" description="Helical" evidence="8">
    <location>
        <begin position="161"/>
        <end position="178"/>
    </location>
</feature>
<evidence type="ECO:0000313" key="11">
    <source>
        <dbReference type="Proteomes" id="UP001231941"/>
    </source>
</evidence>
<evidence type="ECO:0000256" key="4">
    <source>
        <dbReference type="ARBA" id="ARBA00022519"/>
    </source>
</evidence>
<evidence type="ECO:0000256" key="5">
    <source>
        <dbReference type="ARBA" id="ARBA00022692"/>
    </source>
</evidence>
<dbReference type="InterPro" id="IPR036259">
    <property type="entry name" value="MFS_trans_sf"/>
</dbReference>
<evidence type="ECO:0000256" key="6">
    <source>
        <dbReference type="ARBA" id="ARBA00022989"/>
    </source>
</evidence>
<gene>
    <name evidence="10" type="ORF">Q5Y73_16500</name>
</gene>
<accession>A0ABT9J292</accession>
<feature type="transmembrane region" description="Helical" evidence="8">
    <location>
        <begin position="291"/>
        <end position="313"/>
    </location>
</feature>
<evidence type="ECO:0000256" key="1">
    <source>
        <dbReference type="ARBA" id="ARBA00004429"/>
    </source>
</evidence>
<dbReference type="RefSeq" id="WP_305993021.1">
    <property type="nucleotide sequence ID" value="NZ_JAVAMP010000009.1"/>
</dbReference>
<comment type="subcellular location">
    <subcellularLocation>
        <location evidence="1">Cell inner membrane</location>
        <topology evidence="1">Multi-pass membrane protein</topology>
    </subcellularLocation>
</comment>
<sequence length="384" mass="43201">MNNLKDIHILKLFLFIFYMSMGIIVTYLPLYFEAVGYSKVQIGTLLGIGPIAGIVSNILWGVISDRFQTVKKVLIILLFGQMIMLLWLWQVDQFSITLIVILFFFFFQNPVISLSDSLTLLTIKNTKSSYAGVRVWGSLGFSFSALVMGFILNRVGMDKTIFLLFITTAAAFFLTFGLRDRQGSVKKMEFSGIFNLLRSKELLWFLLLIFVISISHRTNDHFISLYLKELGTEEKWLGLSPMVAALSEIPVLLLLSKYGHRYKELPLLAVAGLAYTLRYVLTAALDNPYLIIGVQALHSISFGIFLITAIRYLSGLIPDEYRSTGLAVFTVIWAGLAGMSSGMLGGWLYNQFNGETLYYIAALLGFISSIGFFGTHLYKMRTKS</sequence>
<keyword evidence="5 8" id="KW-0812">Transmembrane</keyword>
<dbReference type="Proteomes" id="UP001231941">
    <property type="component" value="Unassembled WGS sequence"/>
</dbReference>
<evidence type="ECO:0000256" key="3">
    <source>
        <dbReference type="ARBA" id="ARBA00022475"/>
    </source>
</evidence>
<dbReference type="PANTHER" id="PTHR23522">
    <property type="entry name" value="BLL5896 PROTEIN"/>
    <property type="match status" value="1"/>
</dbReference>
<feature type="transmembrane region" description="Helical" evidence="8">
    <location>
        <begin position="267"/>
        <end position="285"/>
    </location>
</feature>
<protein>
    <submittedName>
        <fullName evidence="10">MFS transporter</fullName>
    </submittedName>
</protein>
<organism evidence="10 11">
    <name type="scientific">Chengkuizengella axinellae</name>
    <dbReference type="NCBI Taxonomy" id="3064388"/>
    <lineage>
        <taxon>Bacteria</taxon>
        <taxon>Bacillati</taxon>
        <taxon>Bacillota</taxon>
        <taxon>Bacilli</taxon>
        <taxon>Bacillales</taxon>
        <taxon>Paenibacillaceae</taxon>
        <taxon>Chengkuizengella</taxon>
    </lineage>
</organism>
<feature type="transmembrane region" description="Helical" evidence="8">
    <location>
        <begin position="236"/>
        <end position="255"/>
    </location>
</feature>
<evidence type="ECO:0000259" key="9">
    <source>
        <dbReference type="Pfam" id="PF12832"/>
    </source>
</evidence>
<evidence type="ECO:0000313" key="10">
    <source>
        <dbReference type="EMBL" id="MDP5275712.1"/>
    </source>
</evidence>
<feature type="transmembrane region" description="Helical" evidence="8">
    <location>
        <begin position="199"/>
        <end position="216"/>
    </location>
</feature>
<feature type="transmembrane region" description="Helical" evidence="8">
    <location>
        <begin position="135"/>
        <end position="155"/>
    </location>
</feature>
<keyword evidence="4" id="KW-0997">Cell inner membrane</keyword>
<feature type="domain" description="Major facilitator superfamily associated" evidence="9">
    <location>
        <begin position="9"/>
        <end position="359"/>
    </location>
</feature>
<keyword evidence="6 8" id="KW-1133">Transmembrane helix</keyword>
<dbReference type="EMBL" id="JAVAMP010000009">
    <property type="protein sequence ID" value="MDP5275712.1"/>
    <property type="molecule type" value="Genomic_DNA"/>
</dbReference>
<dbReference type="Gene3D" id="1.20.1250.20">
    <property type="entry name" value="MFS general substrate transporter like domains"/>
    <property type="match status" value="2"/>
</dbReference>
<feature type="transmembrane region" description="Helical" evidence="8">
    <location>
        <begin position="356"/>
        <end position="378"/>
    </location>
</feature>
<dbReference type="SUPFAM" id="SSF103473">
    <property type="entry name" value="MFS general substrate transporter"/>
    <property type="match status" value="1"/>
</dbReference>
<reference evidence="10 11" key="1">
    <citation type="submission" date="2023-08" db="EMBL/GenBank/DDBJ databases">
        <authorList>
            <person name="Park J.-S."/>
        </authorList>
    </citation>
    <scope>NUCLEOTIDE SEQUENCE [LARGE SCALE GENOMIC DNA]</scope>
    <source>
        <strain evidence="10 11">2205SS18-9</strain>
    </source>
</reference>
<feature type="transmembrane region" description="Helical" evidence="8">
    <location>
        <begin position="12"/>
        <end position="30"/>
    </location>
</feature>
<keyword evidence="11" id="KW-1185">Reference proteome</keyword>
<keyword evidence="2" id="KW-0813">Transport</keyword>
<evidence type="ECO:0000256" key="7">
    <source>
        <dbReference type="ARBA" id="ARBA00023136"/>
    </source>
</evidence>
<name>A0ABT9J292_9BACL</name>
<dbReference type="PIRSF" id="PIRSF004925">
    <property type="entry name" value="HcaT"/>
    <property type="match status" value="1"/>
</dbReference>